<dbReference type="EMBL" id="QNUK01000008">
    <property type="protein sequence ID" value="KAF5909016.1"/>
    <property type="molecule type" value="Genomic_DNA"/>
</dbReference>
<organism evidence="1 2">
    <name type="scientific">Clarias magur</name>
    <name type="common">Asian catfish</name>
    <name type="synonym">Macropteronotus magur</name>
    <dbReference type="NCBI Taxonomy" id="1594786"/>
    <lineage>
        <taxon>Eukaryota</taxon>
        <taxon>Metazoa</taxon>
        <taxon>Chordata</taxon>
        <taxon>Craniata</taxon>
        <taxon>Vertebrata</taxon>
        <taxon>Euteleostomi</taxon>
        <taxon>Actinopterygii</taxon>
        <taxon>Neopterygii</taxon>
        <taxon>Teleostei</taxon>
        <taxon>Ostariophysi</taxon>
        <taxon>Siluriformes</taxon>
        <taxon>Clariidae</taxon>
        <taxon>Clarias</taxon>
    </lineage>
</organism>
<sequence>LQHIEQDDRVSMGLNGNLYFSNVLEKDNRSDYCCYASFPRIYTMVQKNPMAIVVMS</sequence>
<gene>
    <name evidence="1" type="primary">Clh1</name>
    <name evidence="1" type="ORF">DAT39_001236</name>
</gene>
<accession>A0A8J4XB50</accession>
<dbReference type="InterPro" id="IPR013783">
    <property type="entry name" value="Ig-like_fold"/>
</dbReference>
<name>A0A8J4XB50_CLAMG</name>
<evidence type="ECO:0000313" key="2">
    <source>
        <dbReference type="Proteomes" id="UP000727407"/>
    </source>
</evidence>
<dbReference type="Proteomes" id="UP000727407">
    <property type="component" value="Unassembled WGS sequence"/>
</dbReference>
<evidence type="ECO:0000313" key="1">
    <source>
        <dbReference type="EMBL" id="KAF5909016.1"/>
    </source>
</evidence>
<reference evidence="1" key="1">
    <citation type="submission" date="2020-07" db="EMBL/GenBank/DDBJ databases">
        <title>Clarias magur genome sequencing, assembly and annotation.</title>
        <authorList>
            <person name="Kushwaha B."/>
            <person name="Kumar R."/>
            <person name="Das P."/>
            <person name="Joshi C.G."/>
            <person name="Kumar D."/>
            <person name="Nagpure N.S."/>
            <person name="Pandey M."/>
            <person name="Agarwal S."/>
            <person name="Srivastava S."/>
            <person name="Singh M."/>
            <person name="Sahoo L."/>
            <person name="Jayasankar P."/>
            <person name="Meher P.K."/>
            <person name="Koringa P.G."/>
            <person name="Iquebal M.A."/>
            <person name="Das S.P."/>
            <person name="Bit A."/>
            <person name="Patnaik S."/>
            <person name="Patel N."/>
            <person name="Shah T.M."/>
            <person name="Hinsu A."/>
            <person name="Jena J.K."/>
        </authorList>
    </citation>
    <scope>NUCLEOTIDE SEQUENCE</scope>
    <source>
        <strain evidence="1">CIFAMagur01</strain>
        <tissue evidence="1">Testis</tissue>
    </source>
</reference>
<dbReference type="AlphaFoldDB" id="A0A8J4XB50"/>
<proteinExistence type="predicted"/>
<protein>
    <submittedName>
        <fullName evidence="1">Neural cell adhesion molecule L1-like protein isoform X1</fullName>
    </submittedName>
</protein>
<dbReference type="OrthoDB" id="6244967at2759"/>
<feature type="non-terminal residue" evidence="1">
    <location>
        <position position="56"/>
    </location>
</feature>
<dbReference type="Gene3D" id="2.60.40.10">
    <property type="entry name" value="Immunoglobulins"/>
    <property type="match status" value="1"/>
</dbReference>
<feature type="non-terminal residue" evidence="1">
    <location>
        <position position="1"/>
    </location>
</feature>
<keyword evidence="2" id="KW-1185">Reference proteome</keyword>
<comment type="caution">
    <text evidence="1">The sequence shown here is derived from an EMBL/GenBank/DDBJ whole genome shotgun (WGS) entry which is preliminary data.</text>
</comment>